<dbReference type="EMBL" id="LXQA011050357">
    <property type="protein sequence ID" value="MCI82728.1"/>
    <property type="molecule type" value="Genomic_DNA"/>
</dbReference>
<keyword evidence="3" id="KW-1185">Reference proteome</keyword>
<comment type="caution">
    <text evidence="2">The sequence shown here is derived from an EMBL/GenBank/DDBJ whole genome shotgun (WGS) entry which is preliminary data.</text>
</comment>
<dbReference type="Proteomes" id="UP000265520">
    <property type="component" value="Unassembled WGS sequence"/>
</dbReference>
<evidence type="ECO:0000313" key="3">
    <source>
        <dbReference type="Proteomes" id="UP000265520"/>
    </source>
</evidence>
<accession>A0A392V360</accession>
<organism evidence="2 3">
    <name type="scientific">Trifolium medium</name>
    <dbReference type="NCBI Taxonomy" id="97028"/>
    <lineage>
        <taxon>Eukaryota</taxon>
        <taxon>Viridiplantae</taxon>
        <taxon>Streptophyta</taxon>
        <taxon>Embryophyta</taxon>
        <taxon>Tracheophyta</taxon>
        <taxon>Spermatophyta</taxon>
        <taxon>Magnoliopsida</taxon>
        <taxon>eudicotyledons</taxon>
        <taxon>Gunneridae</taxon>
        <taxon>Pentapetalae</taxon>
        <taxon>rosids</taxon>
        <taxon>fabids</taxon>
        <taxon>Fabales</taxon>
        <taxon>Fabaceae</taxon>
        <taxon>Papilionoideae</taxon>
        <taxon>50 kb inversion clade</taxon>
        <taxon>NPAAA clade</taxon>
        <taxon>Hologalegina</taxon>
        <taxon>IRL clade</taxon>
        <taxon>Trifolieae</taxon>
        <taxon>Trifolium</taxon>
    </lineage>
</organism>
<feature type="region of interest" description="Disordered" evidence="1">
    <location>
        <begin position="1"/>
        <end position="24"/>
    </location>
</feature>
<reference evidence="2 3" key="1">
    <citation type="journal article" date="2018" name="Front. Plant Sci.">
        <title>Red Clover (Trifolium pratense) and Zigzag Clover (T. medium) - A Picture of Genomic Similarities and Differences.</title>
        <authorList>
            <person name="Dluhosova J."/>
            <person name="Istvanek J."/>
            <person name="Nedelnik J."/>
            <person name="Repkova J."/>
        </authorList>
    </citation>
    <scope>NUCLEOTIDE SEQUENCE [LARGE SCALE GENOMIC DNA]</scope>
    <source>
        <strain evidence="3">cv. 10/8</strain>
        <tissue evidence="2">Leaf</tissue>
    </source>
</reference>
<proteinExistence type="predicted"/>
<evidence type="ECO:0000313" key="2">
    <source>
        <dbReference type="EMBL" id="MCI82728.1"/>
    </source>
</evidence>
<name>A0A392V360_9FABA</name>
<dbReference type="AlphaFoldDB" id="A0A392V360"/>
<feature type="non-terminal residue" evidence="2">
    <location>
        <position position="24"/>
    </location>
</feature>
<protein>
    <submittedName>
        <fullName evidence="2">Uncharacterized protein</fullName>
    </submittedName>
</protein>
<sequence>MDGMWFDPPQDPNSLSRLSTRHDM</sequence>
<evidence type="ECO:0000256" key="1">
    <source>
        <dbReference type="SAM" id="MobiDB-lite"/>
    </source>
</evidence>